<gene>
    <name evidence="11 13" type="primary">serC</name>
    <name evidence="13" type="ORF">ESZ47_00365</name>
</gene>
<comment type="cofactor">
    <cofactor evidence="11">
        <name>pyridoxal 5'-phosphate</name>
        <dbReference type="ChEBI" id="CHEBI:597326"/>
    </cofactor>
    <text evidence="11">Binds 1 pyridoxal phosphate per subunit.</text>
</comment>
<feature type="modified residue" description="N6-(pyridoxal phosphate)lysine" evidence="11">
    <location>
        <position position="197"/>
    </location>
</feature>
<evidence type="ECO:0000313" key="13">
    <source>
        <dbReference type="EMBL" id="TYC46624.1"/>
    </source>
</evidence>
<keyword evidence="8 11" id="KW-0718">Serine biosynthesis</keyword>
<dbReference type="InterPro" id="IPR015421">
    <property type="entry name" value="PyrdxlP-dep_Trfase_major"/>
</dbReference>
<evidence type="ECO:0000256" key="4">
    <source>
        <dbReference type="ARBA" id="ARBA00022576"/>
    </source>
</evidence>
<evidence type="ECO:0000256" key="5">
    <source>
        <dbReference type="ARBA" id="ARBA00022605"/>
    </source>
</evidence>
<evidence type="ECO:0000256" key="3">
    <source>
        <dbReference type="ARBA" id="ARBA00006904"/>
    </source>
</evidence>
<feature type="binding site" evidence="11">
    <location>
        <begin position="239"/>
        <end position="240"/>
    </location>
    <ligand>
        <name>pyridoxal 5'-phosphate</name>
        <dbReference type="ChEBI" id="CHEBI:597326"/>
    </ligand>
</feature>
<keyword evidence="6 11" id="KW-0808">Transferase</keyword>
<evidence type="ECO:0000313" key="14">
    <source>
        <dbReference type="Proteomes" id="UP000442244"/>
    </source>
</evidence>
<dbReference type="Gene3D" id="3.40.640.10">
    <property type="entry name" value="Type I PLP-dependent aspartate aminotransferase-like (Major domain)"/>
    <property type="match status" value="1"/>
</dbReference>
<keyword evidence="5 11" id="KW-0028">Amino-acid biosynthesis</keyword>
<evidence type="ECO:0000256" key="10">
    <source>
        <dbReference type="ARBA" id="ARBA00049007"/>
    </source>
</evidence>
<protein>
    <recommendedName>
        <fullName evidence="11">Phosphoserine aminotransferase</fullName>
        <ecNumber evidence="11">2.6.1.52</ecNumber>
    </recommendedName>
    <alternativeName>
        <fullName evidence="11">Phosphohydroxythreonine aminotransferase</fullName>
        <shortName evidence="11">PSAT</shortName>
    </alternativeName>
</protein>
<dbReference type="Pfam" id="PF00266">
    <property type="entry name" value="Aminotran_5"/>
    <property type="match status" value="1"/>
</dbReference>
<comment type="subcellular location">
    <subcellularLocation>
        <location evidence="11">Cytoplasm</location>
    </subcellularLocation>
</comment>
<dbReference type="OrthoDB" id="9809412at2"/>
<dbReference type="AlphaFoldDB" id="A0A6P2CM06"/>
<evidence type="ECO:0000256" key="7">
    <source>
        <dbReference type="ARBA" id="ARBA00022898"/>
    </source>
</evidence>
<comment type="caution">
    <text evidence="11">Lacks conserved residue(s) required for the propagation of feature annotation.</text>
</comment>
<dbReference type="PIRSF" id="PIRSF000525">
    <property type="entry name" value="SerC"/>
    <property type="match status" value="1"/>
</dbReference>
<keyword evidence="7 11" id="KW-0663">Pyridoxal phosphate</keyword>
<dbReference type="UniPathway" id="UPA00135">
    <property type="reaction ID" value="UER00197"/>
</dbReference>
<dbReference type="FunFam" id="3.90.1150.10:FF:000006">
    <property type="entry name" value="Phosphoserine aminotransferase"/>
    <property type="match status" value="1"/>
</dbReference>
<proteinExistence type="inferred from homology"/>
<name>A0A6P2CM06_9LACO</name>
<keyword evidence="11" id="KW-0963">Cytoplasm</keyword>
<evidence type="ECO:0000256" key="1">
    <source>
        <dbReference type="ARBA" id="ARBA00003483"/>
    </source>
</evidence>
<keyword evidence="14" id="KW-1185">Reference proteome</keyword>
<organism evidence="13 14">
    <name type="scientific">Leuconostoc litchii</name>
    <dbReference type="NCBI Taxonomy" id="1981069"/>
    <lineage>
        <taxon>Bacteria</taxon>
        <taxon>Bacillati</taxon>
        <taxon>Bacillota</taxon>
        <taxon>Bacilli</taxon>
        <taxon>Lactobacillales</taxon>
        <taxon>Lactobacillaceae</taxon>
        <taxon>Leuconostoc</taxon>
    </lineage>
</organism>
<dbReference type="SUPFAM" id="SSF53383">
    <property type="entry name" value="PLP-dependent transferases"/>
    <property type="match status" value="1"/>
</dbReference>
<evidence type="ECO:0000256" key="9">
    <source>
        <dbReference type="ARBA" id="ARBA00047630"/>
    </source>
</evidence>
<feature type="binding site" evidence="11">
    <location>
        <position position="41"/>
    </location>
    <ligand>
        <name>L-glutamate</name>
        <dbReference type="ChEBI" id="CHEBI:29985"/>
    </ligand>
</feature>
<dbReference type="InterPro" id="IPR015424">
    <property type="entry name" value="PyrdxlP-dep_Trfase"/>
</dbReference>
<dbReference type="InterPro" id="IPR015422">
    <property type="entry name" value="PyrdxlP-dep_Trfase_small"/>
</dbReference>
<evidence type="ECO:0000259" key="12">
    <source>
        <dbReference type="Pfam" id="PF00266"/>
    </source>
</evidence>
<evidence type="ECO:0000256" key="6">
    <source>
        <dbReference type="ARBA" id="ARBA00022679"/>
    </source>
</evidence>
<evidence type="ECO:0000256" key="8">
    <source>
        <dbReference type="ARBA" id="ARBA00023299"/>
    </source>
</evidence>
<dbReference type="Proteomes" id="UP000442244">
    <property type="component" value="Unassembled WGS sequence"/>
</dbReference>
<dbReference type="EMBL" id="SDGY01000001">
    <property type="protein sequence ID" value="TYC46624.1"/>
    <property type="molecule type" value="Genomic_DNA"/>
</dbReference>
<dbReference type="PROSITE" id="PS00595">
    <property type="entry name" value="AA_TRANSFER_CLASS_5"/>
    <property type="match status" value="1"/>
</dbReference>
<dbReference type="PANTHER" id="PTHR43247:SF1">
    <property type="entry name" value="PHOSPHOSERINE AMINOTRANSFERASE"/>
    <property type="match status" value="1"/>
</dbReference>
<reference evidence="13 14" key="1">
    <citation type="submission" date="2019-01" db="EMBL/GenBank/DDBJ databases">
        <title>Leuconostoc litchii sp. nov., a novel lactic acid bacterium isolated from lychee.</title>
        <authorList>
            <person name="Wang L.-T."/>
        </authorList>
    </citation>
    <scope>NUCLEOTIDE SEQUENCE [LARGE SCALE GENOMIC DNA]</scope>
    <source>
        <strain evidence="13 14">MB7</strain>
    </source>
</reference>
<dbReference type="InterPro" id="IPR000192">
    <property type="entry name" value="Aminotrans_V_dom"/>
</dbReference>
<feature type="binding site" evidence="11">
    <location>
        <begin position="75"/>
        <end position="76"/>
    </location>
    <ligand>
        <name>pyridoxal 5'-phosphate</name>
        <dbReference type="ChEBI" id="CHEBI:597326"/>
    </ligand>
</feature>
<dbReference type="GO" id="GO:0004648">
    <property type="term" value="F:O-phospho-L-serine:2-oxoglutarate aminotransferase activity"/>
    <property type="evidence" value="ECO:0007669"/>
    <property type="project" value="UniProtKB-UniRule"/>
</dbReference>
<accession>A0A6P2CM06</accession>
<dbReference type="GO" id="GO:0030170">
    <property type="term" value="F:pyridoxal phosphate binding"/>
    <property type="evidence" value="ECO:0007669"/>
    <property type="project" value="UniProtKB-UniRule"/>
</dbReference>
<dbReference type="InterPro" id="IPR020578">
    <property type="entry name" value="Aminotrans_V_PyrdxlP_BS"/>
</dbReference>
<feature type="domain" description="Aminotransferase class V" evidence="12">
    <location>
        <begin position="4"/>
        <end position="350"/>
    </location>
</feature>
<dbReference type="EC" id="2.6.1.52" evidence="11"/>
<feature type="binding site" evidence="11">
    <location>
        <position position="101"/>
    </location>
    <ligand>
        <name>pyridoxal 5'-phosphate</name>
        <dbReference type="ChEBI" id="CHEBI:597326"/>
    </ligand>
</feature>
<dbReference type="RefSeq" id="WP_148603732.1">
    <property type="nucleotide sequence ID" value="NZ_SDGY01000001.1"/>
</dbReference>
<dbReference type="NCBIfam" id="NF003764">
    <property type="entry name" value="PRK05355.1"/>
    <property type="match status" value="1"/>
</dbReference>
<keyword evidence="4 11" id="KW-0032">Aminotransferase</keyword>
<comment type="catalytic activity">
    <reaction evidence="10 11">
        <text>O-phospho-L-serine + 2-oxoglutarate = 3-phosphooxypyruvate + L-glutamate</text>
        <dbReference type="Rhea" id="RHEA:14329"/>
        <dbReference type="ChEBI" id="CHEBI:16810"/>
        <dbReference type="ChEBI" id="CHEBI:18110"/>
        <dbReference type="ChEBI" id="CHEBI:29985"/>
        <dbReference type="ChEBI" id="CHEBI:57524"/>
        <dbReference type="EC" id="2.6.1.52"/>
    </reaction>
</comment>
<dbReference type="HAMAP" id="MF_00160">
    <property type="entry name" value="SerC_aminotrans_5"/>
    <property type="match status" value="1"/>
</dbReference>
<comment type="function">
    <text evidence="1 11">Catalyzes the reversible conversion of 3-phosphohydroxypyruvate to phosphoserine and of 3-hydroxy-2-oxo-4-phosphonooxybutanoate to phosphohydroxythreonine.</text>
</comment>
<comment type="catalytic activity">
    <reaction evidence="9 11">
        <text>4-(phosphooxy)-L-threonine + 2-oxoglutarate = (R)-3-hydroxy-2-oxo-4-phosphooxybutanoate + L-glutamate</text>
        <dbReference type="Rhea" id="RHEA:16573"/>
        <dbReference type="ChEBI" id="CHEBI:16810"/>
        <dbReference type="ChEBI" id="CHEBI:29985"/>
        <dbReference type="ChEBI" id="CHEBI:58452"/>
        <dbReference type="ChEBI" id="CHEBI:58538"/>
        <dbReference type="EC" id="2.6.1.52"/>
    </reaction>
</comment>
<dbReference type="FunFam" id="3.40.640.10:FF:000010">
    <property type="entry name" value="Phosphoserine aminotransferase"/>
    <property type="match status" value="1"/>
</dbReference>
<dbReference type="Gene3D" id="3.90.1150.10">
    <property type="entry name" value="Aspartate Aminotransferase, domain 1"/>
    <property type="match status" value="1"/>
</dbReference>
<evidence type="ECO:0000256" key="11">
    <source>
        <dbReference type="HAMAP-Rule" id="MF_00160"/>
    </source>
</evidence>
<feature type="binding site" evidence="11">
    <location>
        <position position="196"/>
    </location>
    <ligand>
        <name>pyridoxal 5'-phosphate</name>
        <dbReference type="ChEBI" id="CHEBI:597326"/>
    </ligand>
</feature>
<dbReference type="PANTHER" id="PTHR43247">
    <property type="entry name" value="PHOSPHOSERINE AMINOTRANSFERASE"/>
    <property type="match status" value="1"/>
</dbReference>
<feature type="binding site" evidence="11">
    <location>
        <position position="173"/>
    </location>
    <ligand>
        <name>pyridoxal 5'-phosphate</name>
        <dbReference type="ChEBI" id="CHEBI:597326"/>
    </ligand>
</feature>
<feature type="binding site" evidence="11">
    <location>
        <position position="152"/>
    </location>
    <ligand>
        <name>pyridoxal 5'-phosphate</name>
        <dbReference type="ChEBI" id="CHEBI:597326"/>
    </ligand>
</feature>
<comment type="similarity">
    <text evidence="3 11">Belongs to the class-V pyridoxal-phosphate-dependent aminotransferase family. SerC subfamily.</text>
</comment>
<evidence type="ECO:0000256" key="2">
    <source>
        <dbReference type="ARBA" id="ARBA00005099"/>
    </source>
</evidence>
<comment type="pathway">
    <text evidence="2 11">Amino-acid biosynthesis; L-serine biosynthesis; L-serine from 3-phospho-D-glycerate: step 2/3.</text>
</comment>
<dbReference type="GO" id="GO:0006564">
    <property type="term" value="P:L-serine biosynthetic process"/>
    <property type="evidence" value="ECO:0007669"/>
    <property type="project" value="UniProtKB-UniRule"/>
</dbReference>
<dbReference type="GO" id="GO:0005737">
    <property type="term" value="C:cytoplasm"/>
    <property type="evidence" value="ECO:0007669"/>
    <property type="project" value="UniProtKB-SubCell"/>
</dbReference>
<comment type="subunit">
    <text evidence="11">Homodimer.</text>
</comment>
<comment type="caution">
    <text evidence="13">The sequence shown here is derived from an EMBL/GenBank/DDBJ whole genome shotgun (WGS) entry which is preliminary data.</text>
</comment>
<sequence length="362" mass="40243">MTNYNFSAGPGVLPTPVLTKIKDEFTKNEFTHMSIIEISHRSSQFEEIIASAEERLRDLMNISDDYGVAFIQGGGSTQFEMLPLNFANRKNKIAVLDSGNFAAKAATAATAIGKTAIILDSSKDDKYHHLPMLSPDFHADDYDYLHLTTNNTIEGATYHQDNLPKTTGRMTADMSSNILAEPYDVNQFDAIFAGAQKNLGPAGVTVAIVKKDWLAEQNIQHVGSMLRYQSYLDKHSMYNTPPVFSIYALDLVLEWVQEQGGVDSMYAQNIKKSSKLYDYIDNSSFYQALVDNSARSLTNVVFTTNNLERDQVIAKEAAKAGLFNLNGHRSVGGFRASLYNAQPQEAVDALITFLKKAEKEYK</sequence>
<dbReference type="InterPro" id="IPR022278">
    <property type="entry name" value="Pser_aminoTfrase"/>
</dbReference>